<comment type="caution">
    <text evidence="2">The sequence shown here is derived from an EMBL/GenBank/DDBJ whole genome shotgun (WGS) entry which is preliminary data.</text>
</comment>
<sequence length="55" mass="6233">MIVIYIIIAILAALLGTLVQVGFKWHLLTLGGYFKFLALTGIICIILYFFNSWLL</sequence>
<proteinExistence type="predicted"/>
<accession>A0ABQ3W2X7</accession>
<organism evidence="2 3">
    <name type="scientific">Lentilactobacillus fungorum</name>
    <dbReference type="NCBI Taxonomy" id="2201250"/>
    <lineage>
        <taxon>Bacteria</taxon>
        <taxon>Bacillati</taxon>
        <taxon>Bacillota</taxon>
        <taxon>Bacilli</taxon>
        <taxon>Lactobacillales</taxon>
        <taxon>Lactobacillaceae</taxon>
        <taxon>Lentilactobacillus</taxon>
    </lineage>
</organism>
<evidence type="ECO:0000313" key="2">
    <source>
        <dbReference type="EMBL" id="GHP14948.1"/>
    </source>
</evidence>
<evidence type="ECO:0000256" key="1">
    <source>
        <dbReference type="SAM" id="Phobius"/>
    </source>
</evidence>
<dbReference type="EMBL" id="BNJR01000017">
    <property type="protein sequence ID" value="GHP14948.1"/>
    <property type="molecule type" value="Genomic_DNA"/>
</dbReference>
<feature type="transmembrane region" description="Helical" evidence="1">
    <location>
        <begin position="6"/>
        <end position="23"/>
    </location>
</feature>
<dbReference type="Proteomes" id="UP000604765">
    <property type="component" value="Unassembled WGS sequence"/>
</dbReference>
<keyword evidence="1" id="KW-0472">Membrane</keyword>
<gene>
    <name evidence="2" type="ORF">YK48G_23730</name>
</gene>
<name>A0ABQ3W2X7_9LACO</name>
<reference evidence="2 3" key="1">
    <citation type="journal article" date="2021" name="Int. J. Syst. Evol. Microbiol.">
        <title>Lentilactobacillus fungorum sp. nov., isolated from spent mushroom substrates.</title>
        <authorList>
            <person name="Tohno M."/>
            <person name="Tanizawa Y."/>
            <person name="Kojima Y."/>
            <person name="Sakamoto M."/>
            <person name="Ohkuma M."/>
            <person name="Kobayashi H."/>
        </authorList>
    </citation>
    <scope>NUCLEOTIDE SEQUENCE [LARGE SCALE GENOMIC DNA]</scope>
    <source>
        <strain evidence="2 3">YK48G</strain>
    </source>
</reference>
<keyword evidence="1" id="KW-1133">Transmembrane helix</keyword>
<keyword evidence="3" id="KW-1185">Reference proteome</keyword>
<evidence type="ECO:0000313" key="3">
    <source>
        <dbReference type="Proteomes" id="UP000604765"/>
    </source>
</evidence>
<feature type="transmembrane region" description="Helical" evidence="1">
    <location>
        <begin position="30"/>
        <end position="50"/>
    </location>
</feature>
<protein>
    <submittedName>
        <fullName evidence="2">Uncharacterized protein</fullName>
    </submittedName>
</protein>
<keyword evidence="1" id="KW-0812">Transmembrane</keyword>